<dbReference type="Pfam" id="PF01740">
    <property type="entry name" value="STAS"/>
    <property type="match status" value="1"/>
</dbReference>
<dbReference type="SUPFAM" id="SSF52091">
    <property type="entry name" value="SpoIIaa-like"/>
    <property type="match status" value="1"/>
</dbReference>
<dbReference type="InterPro" id="IPR011547">
    <property type="entry name" value="SLC26A/SulP_dom"/>
</dbReference>
<organism evidence="7 8">
    <name type="scientific">Microvirgula aerodenitrificans</name>
    <dbReference type="NCBI Taxonomy" id="57480"/>
    <lineage>
        <taxon>Bacteria</taxon>
        <taxon>Pseudomonadati</taxon>
        <taxon>Pseudomonadota</taxon>
        <taxon>Betaproteobacteria</taxon>
        <taxon>Neisseriales</taxon>
        <taxon>Aquaspirillaceae</taxon>
        <taxon>Microvirgula</taxon>
    </lineage>
</organism>
<proteinExistence type="predicted"/>
<dbReference type="Proteomes" id="UP000244173">
    <property type="component" value="Chromosome"/>
</dbReference>
<dbReference type="STRING" id="1122240.GCA_000620105_02056"/>
<dbReference type="InterPro" id="IPR001902">
    <property type="entry name" value="SLC26A/SulP_fam"/>
</dbReference>
<evidence type="ECO:0000256" key="4">
    <source>
        <dbReference type="ARBA" id="ARBA00023136"/>
    </source>
</evidence>
<name>A0A2S0PCW6_9NEIS</name>
<evidence type="ECO:0000256" key="3">
    <source>
        <dbReference type="ARBA" id="ARBA00022989"/>
    </source>
</evidence>
<comment type="subcellular location">
    <subcellularLocation>
        <location evidence="1">Membrane</location>
        <topology evidence="1">Multi-pass membrane protein</topology>
    </subcellularLocation>
</comment>
<feature type="transmembrane region" description="Helical" evidence="5">
    <location>
        <begin position="127"/>
        <end position="146"/>
    </location>
</feature>
<evidence type="ECO:0000313" key="8">
    <source>
        <dbReference type="Proteomes" id="UP000244173"/>
    </source>
</evidence>
<keyword evidence="3 5" id="KW-1133">Transmembrane helix</keyword>
<dbReference type="GO" id="GO:0016020">
    <property type="term" value="C:membrane"/>
    <property type="evidence" value="ECO:0007669"/>
    <property type="project" value="UniProtKB-SubCell"/>
</dbReference>
<reference evidence="7 8" key="1">
    <citation type="submission" date="2018-04" db="EMBL/GenBank/DDBJ databases">
        <title>Denitrifier Microvirgula.</title>
        <authorList>
            <person name="Anderson E."/>
            <person name="Jang J."/>
            <person name="Ishii S."/>
        </authorList>
    </citation>
    <scope>NUCLEOTIDE SEQUENCE [LARGE SCALE GENOMIC DNA]</scope>
    <source>
        <strain evidence="7 8">BE2.4</strain>
    </source>
</reference>
<dbReference type="CDD" id="cd07042">
    <property type="entry name" value="STAS_SulP_like_sulfate_transporter"/>
    <property type="match status" value="1"/>
</dbReference>
<dbReference type="EMBL" id="CP028519">
    <property type="protein sequence ID" value="AVY95230.1"/>
    <property type="molecule type" value="Genomic_DNA"/>
</dbReference>
<evidence type="ECO:0000256" key="1">
    <source>
        <dbReference type="ARBA" id="ARBA00004141"/>
    </source>
</evidence>
<feature type="transmembrane region" description="Helical" evidence="5">
    <location>
        <begin position="254"/>
        <end position="276"/>
    </location>
</feature>
<dbReference type="PANTHER" id="PTHR11814">
    <property type="entry name" value="SULFATE TRANSPORTER"/>
    <property type="match status" value="1"/>
</dbReference>
<feature type="transmembrane region" description="Helical" evidence="5">
    <location>
        <begin position="207"/>
        <end position="224"/>
    </location>
</feature>
<sequence length="565" mass="60052">MSDIALLFRFRPRLLSTLRGYSRASLRDDTLAGLTVGIVALPLAMAFAIASGVSPQSGIFTAIIAGFIVSALGGTRVCIGGPTGAYIVILFGIVSKYGFTNLMLCTFMAGVLLVLMGMLRLGQVIKYFPMPLVIGFTNGIAVMIFFTQLKDFFGLQVAMPSGFFPTMATLRTHIQDFQPVTLALAGASLALILAWPKKLNKYLPSPFVALLTATVVAALFSLPVETIGSKFGGIPQGLPDFQPLHFDPASFSELLAPAFTIALLGAIESLLCAVAADQMIGDKHDSNQELIAQGIANMVVPFFGGIPATGAIARTGTNIQNGGRSPVAGIVHALLLLGVVLVAAPLAQYIPLAVLAAILIAVSLRMGDWNWREFSTYPWRDLVVMAVTFVLTVVFDLTIAVEIGLLLAAVFFIQRMAGASVIARLRPEHARLFERHSISGKTLPAGVAAFRVEGALFFGAADRLDALLAEADDAQIIILQLHRMVLLDATGLMAIGALNDKLAEEGRTLILCGAGGEAARRLTRAQPHMHMRDDNVQPDLVAAILRAEAVQAVQAEQPKAPLMAV</sequence>
<evidence type="ECO:0000256" key="2">
    <source>
        <dbReference type="ARBA" id="ARBA00022692"/>
    </source>
</evidence>
<dbReference type="KEGG" id="maer:DAI18_15165"/>
<feature type="transmembrane region" description="Helical" evidence="5">
    <location>
        <begin position="177"/>
        <end position="195"/>
    </location>
</feature>
<gene>
    <name evidence="7" type="ORF">DAI18_15165</name>
</gene>
<feature type="transmembrane region" description="Helical" evidence="5">
    <location>
        <begin position="334"/>
        <end position="362"/>
    </location>
</feature>
<dbReference type="GO" id="GO:0055085">
    <property type="term" value="P:transmembrane transport"/>
    <property type="evidence" value="ECO:0007669"/>
    <property type="project" value="InterPro"/>
</dbReference>
<feature type="transmembrane region" description="Helical" evidence="5">
    <location>
        <begin position="86"/>
        <end position="115"/>
    </location>
</feature>
<evidence type="ECO:0000256" key="5">
    <source>
        <dbReference type="SAM" id="Phobius"/>
    </source>
</evidence>
<feature type="domain" description="STAS" evidence="6">
    <location>
        <begin position="446"/>
        <end position="547"/>
    </location>
</feature>
<feature type="transmembrane region" description="Helical" evidence="5">
    <location>
        <begin position="382"/>
        <end position="413"/>
    </location>
</feature>
<evidence type="ECO:0000313" key="7">
    <source>
        <dbReference type="EMBL" id="AVY95230.1"/>
    </source>
</evidence>
<dbReference type="RefSeq" id="WP_107889832.1">
    <property type="nucleotide sequence ID" value="NZ_CP028519.1"/>
</dbReference>
<feature type="transmembrane region" description="Helical" evidence="5">
    <location>
        <begin position="59"/>
        <end position="79"/>
    </location>
</feature>
<dbReference type="Pfam" id="PF00916">
    <property type="entry name" value="Sulfate_transp"/>
    <property type="match status" value="1"/>
</dbReference>
<feature type="transmembrane region" description="Helical" evidence="5">
    <location>
        <begin position="31"/>
        <end position="53"/>
    </location>
</feature>
<accession>A0A2S0PCW6</accession>
<dbReference type="InterPro" id="IPR036513">
    <property type="entry name" value="STAS_dom_sf"/>
</dbReference>
<protein>
    <submittedName>
        <fullName evidence="7">Sodium-independent anion transporter</fullName>
    </submittedName>
</protein>
<keyword evidence="8" id="KW-1185">Reference proteome</keyword>
<evidence type="ECO:0000259" key="6">
    <source>
        <dbReference type="PROSITE" id="PS50801"/>
    </source>
</evidence>
<dbReference type="Gene3D" id="3.30.750.24">
    <property type="entry name" value="STAS domain"/>
    <property type="match status" value="1"/>
</dbReference>
<dbReference type="OrthoDB" id="9769739at2"/>
<keyword evidence="2 5" id="KW-0812">Transmembrane</keyword>
<dbReference type="InterPro" id="IPR002645">
    <property type="entry name" value="STAS_dom"/>
</dbReference>
<dbReference type="PROSITE" id="PS50801">
    <property type="entry name" value="STAS"/>
    <property type="match status" value="1"/>
</dbReference>
<keyword evidence="4 5" id="KW-0472">Membrane</keyword>
<dbReference type="AlphaFoldDB" id="A0A2S0PCW6"/>